<evidence type="ECO:0000256" key="1">
    <source>
        <dbReference type="SAM" id="MobiDB-lite"/>
    </source>
</evidence>
<feature type="transmembrane region" description="Helical" evidence="2">
    <location>
        <begin position="32"/>
        <end position="50"/>
    </location>
</feature>
<comment type="caution">
    <text evidence="3">The sequence shown here is derived from an EMBL/GenBank/DDBJ whole genome shotgun (WGS) entry which is preliminary data.</text>
</comment>
<dbReference type="EMBL" id="MU858141">
    <property type="protein sequence ID" value="KAK4211756.1"/>
    <property type="molecule type" value="Genomic_DNA"/>
</dbReference>
<gene>
    <name evidence="3" type="ORF">QBC37DRAFT_206167</name>
</gene>
<proteinExistence type="predicted"/>
<reference evidence="3" key="1">
    <citation type="journal article" date="2023" name="Mol. Phylogenet. Evol.">
        <title>Genome-scale phylogeny and comparative genomics of the fungal order Sordariales.</title>
        <authorList>
            <person name="Hensen N."/>
            <person name="Bonometti L."/>
            <person name="Westerberg I."/>
            <person name="Brannstrom I.O."/>
            <person name="Guillou S."/>
            <person name="Cros-Aarteil S."/>
            <person name="Calhoun S."/>
            <person name="Haridas S."/>
            <person name="Kuo A."/>
            <person name="Mondo S."/>
            <person name="Pangilinan J."/>
            <person name="Riley R."/>
            <person name="LaButti K."/>
            <person name="Andreopoulos B."/>
            <person name="Lipzen A."/>
            <person name="Chen C."/>
            <person name="Yan M."/>
            <person name="Daum C."/>
            <person name="Ng V."/>
            <person name="Clum A."/>
            <person name="Steindorff A."/>
            <person name="Ohm R.A."/>
            <person name="Martin F."/>
            <person name="Silar P."/>
            <person name="Natvig D.O."/>
            <person name="Lalanne C."/>
            <person name="Gautier V."/>
            <person name="Ament-Velasquez S.L."/>
            <person name="Kruys A."/>
            <person name="Hutchinson M.I."/>
            <person name="Powell A.J."/>
            <person name="Barry K."/>
            <person name="Miller A.N."/>
            <person name="Grigoriev I.V."/>
            <person name="Debuchy R."/>
            <person name="Gladieux P."/>
            <person name="Hiltunen Thoren M."/>
            <person name="Johannesson H."/>
        </authorList>
    </citation>
    <scope>NUCLEOTIDE SEQUENCE</scope>
    <source>
        <strain evidence="3">PSN293</strain>
    </source>
</reference>
<sequence length="271" mass="31300">MSPIGPSYPKVPKDPSTTVHLSSFRFLEDSPLVPGSIMLTATLFVLCWIGEYELNTRLHLDKAEKVEALLRNRRRPLWRQIMLCSFPALRTSVLALPWFLWLLVSYPIIRALMSRFKVYSQCKSIFTAIEPDLAFILARRSGTPIGYYRFLEEDEYNYQLARLLLWEQGLRSYMQVPEHPIFRIKRRVDGQGKWEGATYGEGTFPDDKLSKSGSQQAAPRHPPYRAKTRWLFVNPAMKTWVTAPDGEAIPGWHIAGRPISGETPKPWQPWH</sequence>
<reference evidence="3" key="2">
    <citation type="submission" date="2023-05" db="EMBL/GenBank/DDBJ databases">
        <authorList>
            <consortium name="Lawrence Berkeley National Laboratory"/>
            <person name="Steindorff A."/>
            <person name="Hensen N."/>
            <person name="Bonometti L."/>
            <person name="Westerberg I."/>
            <person name="Brannstrom I.O."/>
            <person name="Guillou S."/>
            <person name="Cros-Aarteil S."/>
            <person name="Calhoun S."/>
            <person name="Haridas S."/>
            <person name="Kuo A."/>
            <person name="Mondo S."/>
            <person name="Pangilinan J."/>
            <person name="Riley R."/>
            <person name="Labutti K."/>
            <person name="Andreopoulos B."/>
            <person name="Lipzen A."/>
            <person name="Chen C."/>
            <person name="Yanf M."/>
            <person name="Daum C."/>
            <person name="Ng V."/>
            <person name="Clum A."/>
            <person name="Ohm R."/>
            <person name="Martin F."/>
            <person name="Silar P."/>
            <person name="Natvig D."/>
            <person name="Lalanne C."/>
            <person name="Gautier V."/>
            <person name="Ament-Velasquez S.L."/>
            <person name="Kruys A."/>
            <person name="Hutchinson M.I."/>
            <person name="Powell A.J."/>
            <person name="Barry K."/>
            <person name="Miller A.N."/>
            <person name="Grigoriev I.V."/>
            <person name="Debuchy R."/>
            <person name="Gladieux P."/>
            <person name="Thoren M.H."/>
            <person name="Johannesson H."/>
        </authorList>
    </citation>
    <scope>NUCLEOTIDE SEQUENCE</scope>
    <source>
        <strain evidence="3">PSN293</strain>
    </source>
</reference>
<evidence type="ECO:0000256" key="2">
    <source>
        <dbReference type="SAM" id="Phobius"/>
    </source>
</evidence>
<keyword evidence="2" id="KW-0812">Transmembrane</keyword>
<keyword evidence="4" id="KW-1185">Reference proteome</keyword>
<keyword evidence="2" id="KW-0472">Membrane</keyword>
<evidence type="ECO:0000313" key="4">
    <source>
        <dbReference type="Proteomes" id="UP001301769"/>
    </source>
</evidence>
<evidence type="ECO:0000313" key="3">
    <source>
        <dbReference type="EMBL" id="KAK4211756.1"/>
    </source>
</evidence>
<dbReference type="AlphaFoldDB" id="A0AAN6Y5J2"/>
<name>A0AAN6Y5J2_9PEZI</name>
<keyword evidence="2" id="KW-1133">Transmembrane helix</keyword>
<protein>
    <submittedName>
        <fullName evidence="3">Uncharacterized protein</fullName>
    </submittedName>
</protein>
<organism evidence="3 4">
    <name type="scientific">Rhypophila decipiens</name>
    <dbReference type="NCBI Taxonomy" id="261697"/>
    <lineage>
        <taxon>Eukaryota</taxon>
        <taxon>Fungi</taxon>
        <taxon>Dikarya</taxon>
        <taxon>Ascomycota</taxon>
        <taxon>Pezizomycotina</taxon>
        <taxon>Sordariomycetes</taxon>
        <taxon>Sordariomycetidae</taxon>
        <taxon>Sordariales</taxon>
        <taxon>Naviculisporaceae</taxon>
        <taxon>Rhypophila</taxon>
    </lineage>
</organism>
<dbReference type="Proteomes" id="UP001301769">
    <property type="component" value="Unassembled WGS sequence"/>
</dbReference>
<accession>A0AAN6Y5J2</accession>
<feature type="region of interest" description="Disordered" evidence="1">
    <location>
        <begin position="200"/>
        <end position="222"/>
    </location>
</feature>
<feature type="transmembrane region" description="Helical" evidence="2">
    <location>
        <begin position="81"/>
        <end position="104"/>
    </location>
</feature>